<comment type="similarity">
    <text evidence="1">Belongs to the FAM47 family.</text>
</comment>
<dbReference type="PANTHER" id="PTHR46449">
    <property type="entry name" value="ZGC:158260"/>
    <property type="match status" value="1"/>
</dbReference>
<dbReference type="InterPro" id="IPR032743">
    <property type="entry name" value="FAM47"/>
</dbReference>
<dbReference type="GO" id="GO:0000785">
    <property type="term" value="C:chromatin"/>
    <property type="evidence" value="ECO:0007669"/>
    <property type="project" value="TreeGrafter"/>
</dbReference>
<name>A0A3M7RKD1_BRAPC</name>
<dbReference type="OrthoDB" id="6755972at2759"/>
<dbReference type="EMBL" id="REGN01003181">
    <property type="protein sequence ID" value="RNA24012.1"/>
    <property type="molecule type" value="Genomic_DNA"/>
</dbReference>
<dbReference type="PANTHER" id="PTHR46449:SF5">
    <property type="entry name" value="FAMILY WITH SEQUENCE SIMILARITY 47 MEMBER E"/>
    <property type="match status" value="1"/>
</dbReference>
<dbReference type="Pfam" id="PF14642">
    <property type="entry name" value="FAM47"/>
    <property type="match status" value="1"/>
</dbReference>
<feature type="region of interest" description="Disordered" evidence="3">
    <location>
        <begin position="159"/>
        <end position="180"/>
    </location>
</feature>
<evidence type="ECO:0000313" key="4">
    <source>
        <dbReference type="EMBL" id="RNA24012.1"/>
    </source>
</evidence>
<proteinExistence type="inferred from homology"/>
<dbReference type="Proteomes" id="UP000276133">
    <property type="component" value="Unassembled WGS sequence"/>
</dbReference>
<keyword evidence="5" id="KW-1185">Reference proteome</keyword>
<organism evidence="4 5">
    <name type="scientific">Brachionus plicatilis</name>
    <name type="common">Marine rotifer</name>
    <name type="synonym">Brachionus muelleri</name>
    <dbReference type="NCBI Taxonomy" id="10195"/>
    <lineage>
        <taxon>Eukaryota</taxon>
        <taxon>Metazoa</taxon>
        <taxon>Spiralia</taxon>
        <taxon>Gnathifera</taxon>
        <taxon>Rotifera</taxon>
        <taxon>Eurotatoria</taxon>
        <taxon>Monogononta</taxon>
        <taxon>Pseudotrocha</taxon>
        <taxon>Ploima</taxon>
        <taxon>Brachionidae</taxon>
        <taxon>Brachionus</taxon>
    </lineage>
</organism>
<evidence type="ECO:0000256" key="3">
    <source>
        <dbReference type="SAM" id="MobiDB-lite"/>
    </source>
</evidence>
<comment type="caution">
    <text evidence="4">The sequence shown here is derived from an EMBL/GenBank/DDBJ whole genome shotgun (WGS) entry which is preliminary data.</text>
</comment>
<evidence type="ECO:0000256" key="2">
    <source>
        <dbReference type="SAM" id="Coils"/>
    </source>
</evidence>
<dbReference type="AlphaFoldDB" id="A0A3M7RKD1"/>
<reference evidence="4 5" key="1">
    <citation type="journal article" date="2018" name="Sci. Rep.">
        <title>Genomic signatures of local adaptation to the degree of environmental predictability in rotifers.</title>
        <authorList>
            <person name="Franch-Gras L."/>
            <person name="Hahn C."/>
            <person name="Garcia-Roger E.M."/>
            <person name="Carmona M.J."/>
            <person name="Serra M."/>
            <person name="Gomez A."/>
        </authorList>
    </citation>
    <scope>NUCLEOTIDE SEQUENCE [LARGE SCALE GENOMIC DNA]</scope>
    <source>
        <strain evidence="4">HYR1</strain>
    </source>
</reference>
<dbReference type="GO" id="GO:0045815">
    <property type="term" value="P:transcription initiation-coupled chromatin remodeling"/>
    <property type="evidence" value="ECO:0007669"/>
    <property type="project" value="TreeGrafter"/>
</dbReference>
<gene>
    <name evidence="4" type="ORF">BpHYR1_001150</name>
</gene>
<dbReference type="STRING" id="10195.A0A3M7RKD1"/>
<feature type="coiled-coil region" evidence="2">
    <location>
        <begin position="199"/>
        <end position="237"/>
    </location>
</feature>
<accession>A0A3M7RKD1</accession>
<feature type="compositionally biased region" description="Basic and acidic residues" evidence="3">
    <location>
        <begin position="170"/>
        <end position="180"/>
    </location>
</feature>
<evidence type="ECO:0000313" key="5">
    <source>
        <dbReference type="Proteomes" id="UP000276133"/>
    </source>
</evidence>
<sequence length="457" mass="53193">MNNNDIKYVMLPRIEDKARVVKPQPWYKERLREKYLKNKDKIIDPKQWVFIKGGLDDFRDGLPPRHDDLIIKPAKGPSPTIKNDKWKYKENAVPVSGHLSTYQRCYSKKIPLTETKQDYINQILEDLDKHPLALYPHLEEGIPHELFEEILDILDPEISRPSRNQNESSFSHEHRSGDSIEKVESKVLDEDSQLYRRNIREESQRLEEFLKKNHEEKKKKEAEKKEIKNNYKWLLKKEDAKARSKGPEPEQVKAQAIDAHIKKVTEQFCDWVKSLGGEHNIDQLTLTTLFASGYDTKPPLSVPINIVELTNIPAELRPHVSVPTQDNSEDQLAKQIYRQEDTGKKHGIRYGAWYLGKEHWQKMPVTEKLIDPKVKNDSEKIEAKKKYEDINSRLAPLHGAQAFKKFVKDKKPQRVPKLVEDLEDWEGEQIMKSQAAAMASQVSESKNYISSSFDKST</sequence>
<evidence type="ECO:0000256" key="1">
    <source>
        <dbReference type="ARBA" id="ARBA00005277"/>
    </source>
</evidence>
<protein>
    <submittedName>
        <fullName evidence="4">FAM47E</fullName>
    </submittedName>
</protein>
<keyword evidence="2" id="KW-0175">Coiled coil</keyword>